<dbReference type="AlphaFoldDB" id="A0A830HP57"/>
<proteinExistence type="predicted"/>
<dbReference type="InterPro" id="IPR013320">
    <property type="entry name" value="ConA-like_dom_sf"/>
</dbReference>
<dbReference type="Gene3D" id="2.60.120.920">
    <property type="match status" value="1"/>
</dbReference>
<feature type="compositionally biased region" description="Basic and acidic residues" evidence="3">
    <location>
        <begin position="43"/>
        <end position="58"/>
    </location>
</feature>
<gene>
    <name evidence="5" type="ORF">PPROV_000725100</name>
</gene>
<feature type="domain" description="B30.2/SPRY" evidence="4">
    <location>
        <begin position="29"/>
        <end position="236"/>
    </location>
</feature>
<dbReference type="InterPro" id="IPR001870">
    <property type="entry name" value="B30.2/SPRY"/>
</dbReference>
<dbReference type="GO" id="GO:0000976">
    <property type="term" value="F:transcription cis-regulatory region binding"/>
    <property type="evidence" value="ECO:0007669"/>
    <property type="project" value="TreeGrafter"/>
</dbReference>
<dbReference type="PROSITE" id="PS50188">
    <property type="entry name" value="B302_SPRY"/>
    <property type="match status" value="1"/>
</dbReference>
<name>A0A830HP57_9CHLO</name>
<dbReference type="Pfam" id="PF00622">
    <property type="entry name" value="SPRY"/>
    <property type="match status" value="1"/>
</dbReference>
<evidence type="ECO:0000256" key="3">
    <source>
        <dbReference type="SAM" id="MobiDB-lite"/>
    </source>
</evidence>
<accession>A0A830HP57</accession>
<sequence>MPPGSGSLEEEQQQQQQQQVMGGDTDRRTGEPTSGGADPPETQGHEPSRVSVSAKDRAAQMIVTDDTEAAEAECGAGNSDDKTTTAGATKVTSHKGYRTARATHAVQSGAYYFEVTLKHLGKTGHARVGWCTREAELHAPVGADAHGFCIRDINGAVVHAARRKHYARKQIKDGDVVGCYINVPAGDGEPAGAAAADDGANGAKELVKLGGAMYFKSAEVGGQSANEKTAPGGTPKGDLLVAFSVNGVACSDEVAFQTPYTGKLYYPAVSLYTSNAQVEGATLAVNFGPEFRHPPTADAFPACCPAPQPASALVQVQEKM</sequence>
<comment type="caution">
    <text evidence="5">The sequence shown here is derived from an EMBL/GenBank/DDBJ whole genome shotgun (WGS) entry which is preliminary data.</text>
</comment>
<evidence type="ECO:0000259" key="4">
    <source>
        <dbReference type="PROSITE" id="PS50188"/>
    </source>
</evidence>
<dbReference type="EMBL" id="BNJQ01000021">
    <property type="protein sequence ID" value="GHP08513.1"/>
    <property type="molecule type" value="Genomic_DNA"/>
</dbReference>
<evidence type="ECO:0000256" key="1">
    <source>
        <dbReference type="ARBA" id="ARBA00004123"/>
    </source>
</evidence>
<organism evidence="5 6">
    <name type="scientific">Pycnococcus provasolii</name>
    <dbReference type="NCBI Taxonomy" id="41880"/>
    <lineage>
        <taxon>Eukaryota</taxon>
        <taxon>Viridiplantae</taxon>
        <taxon>Chlorophyta</taxon>
        <taxon>Pseudoscourfieldiophyceae</taxon>
        <taxon>Pseudoscourfieldiales</taxon>
        <taxon>Pycnococcaceae</taxon>
        <taxon>Pycnococcus</taxon>
    </lineage>
</organism>
<dbReference type="SUPFAM" id="SSF49899">
    <property type="entry name" value="Concanavalin A-like lectins/glucanases"/>
    <property type="match status" value="1"/>
</dbReference>
<dbReference type="InterPro" id="IPR003877">
    <property type="entry name" value="SPRY_dom"/>
</dbReference>
<feature type="region of interest" description="Disordered" evidence="3">
    <location>
        <begin position="1"/>
        <end position="94"/>
    </location>
</feature>
<evidence type="ECO:0000313" key="5">
    <source>
        <dbReference type="EMBL" id="GHP08513.1"/>
    </source>
</evidence>
<evidence type="ECO:0000256" key="2">
    <source>
        <dbReference type="ARBA" id="ARBA00023242"/>
    </source>
</evidence>
<dbReference type="PANTHER" id="PTHR10598:SF0">
    <property type="entry name" value="SET1_ASH2 HISTONE METHYLTRANSFERASE COMPLEX SUBUNIT ASH2"/>
    <property type="match status" value="1"/>
</dbReference>
<comment type="subcellular location">
    <subcellularLocation>
        <location evidence="1">Nucleus</location>
    </subcellularLocation>
</comment>
<dbReference type="InterPro" id="IPR037353">
    <property type="entry name" value="ASH2"/>
</dbReference>
<dbReference type="OrthoDB" id="10266026at2759"/>
<dbReference type="SMART" id="SM00449">
    <property type="entry name" value="SPRY"/>
    <property type="match status" value="1"/>
</dbReference>
<dbReference type="PANTHER" id="PTHR10598">
    <property type="entry name" value="SET1/ASH2 HISTONE METHYLTRANSFERASE COMPLEX SUBUNIT ASH2"/>
    <property type="match status" value="1"/>
</dbReference>
<reference evidence="5" key="1">
    <citation type="submission" date="2020-10" db="EMBL/GenBank/DDBJ databases">
        <title>Unveiling of a novel bifunctional photoreceptor, Dualchrome1, isolated from a cosmopolitan green alga.</title>
        <authorList>
            <person name="Suzuki S."/>
            <person name="Kawachi M."/>
        </authorList>
    </citation>
    <scope>NUCLEOTIDE SEQUENCE</scope>
    <source>
        <strain evidence="5">NIES 2893</strain>
    </source>
</reference>
<keyword evidence="2" id="KW-0539">Nucleus</keyword>
<dbReference type="Proteomes" id="UP000660262">
    <property type="component" value="Unassembled WGS sequence"/>
</dbReference>
<dbReference type="CDD" id="cd12872">
    <property type="entry name" value="SPRY_Ash2"/>
    <property type="match status" value="1"/>
</dbReference>
<dbReference type="InterPro" id="IPR043136">
    <property type="entry name" value="B30.2/SPRY_sf"/>
</dbReference>
<keyword evidence="6" id="KW-1185">Reference proteome</keyword>
<evidence type="ECO:0000313" key="6">
    <source>
        <dbReference type="Proteomes" id="UP000660262"/>
    </source>
</evidence>
<dbReference type="GO" id="GO:0048188">
    <property type="term" value="C:Set1C/COMPASS complex"/>
    <property type="evidence" value="ECO:0007669"/>
    <property type="project" value="InterPro"/>
</dbReference>
<protein>
    <recommendedName>
        <fullName evidence="4">B30.2/SPRY domain-containing protein</fullName>
    </recommendedName>
</protein>